<organism evidence="2 3">
    <name type="scientific">Diaporthe vaccinii</name>
    <dbReference type="NCBI Taxonomy" id="105482"/>
    <lineage>
        <taxon>Eukaryota</taxon>
        <taxon>Fungi</taxon>
        <taxon>Dikarya</taxon>
        <taxon>Ascomycota</taxon>
        <taxon>Pezizomycotina</taxon>
        <taxon>Sordariomycetes</taxon>
        <taxon>Sordariomycetidae</taxon>
        <taxon>Diaporthales</taxon>
        <taxon>Diaporthaceae</taxon>
        <taxon>Diaporthe</taxon>
        <taxon>Diaporthe eres species complex</taxon>
    </lineage>
</organism>
<keyword evidence="1" id="KW-0472">Membrane</keyword>
<accession>A0ABR4F3Z2</accession>
<evidence type="ECO:0000256" key="1">
    <source>
        <dbReference type="SAM" id="Phobius"/>
    </source>
</evidence>
<feature type="transmembrane region" description="Helical" evidence="1">
    <location>
        <begin position="414"/>
        <end position="440"/>
    </location>
</feature>
<dbReference type="EMBL" id="JBAWTH010000013">
    <property type="protein sequence ID" value="KAL2289419.1"/>
    <property type="molecule type" value="Genomic_DNA"/>
</dbReference>
<evidence type="ECO:0008006" key="4">
    <source>
        <dbReference type="Google" id="ProtNLM"/>
    </source>
</evidence>
<proteinExistence type="predicted"/>
<sequence>MTWTVPMFGRSACAGAYICLMLLAAPTGVPGRFVAHVHHAFWCAVIHAAVLCPIDAIIYLSEGRLAPRPLQRLAPFISLLSSEVVCSSAARWVHLFVVHASLSPFLASTSVALDLSREGPFAALTQGILYLCIVQIVHDITGVVRTFQATVRSEADNVMADADPLFNKSNDFAYAMLERLVYVYLAGQGVVCGCVAHLFTIMALYLERMAFGTIVTAASNAHNALSVLWYCIFTTWMFVILTAVPLIVWAAYEDARRAAEDEVRRQLGELGEGGQPLPPGGISWRLTAINTAIPWEMLVRLGLRLAWAVEAWLRLLVPRRRHAGELGRWSCPELAALWSEDERRRFYAAALTGVPSSALAALWGHLPLRRRHVELWRRAGLTTDFILGDGAAVGIPGAGAPPDMMLFMGKAAGILVRGLEATFGVFVVVGGIITTIHLPIYPISGRRAI</sequence>
<evidence type="ECO:0000313" key="2">
    <source>
        <dbReference type="EMBL" id="KAL2289416.1"/>
    </source>
</evidence>
<feature type="transmembrane region" description="Helical" evidence="1">
    <location>
        <begin position="41"/>
        <end position="61"/>
    </location>
</feature>
<reference evidence="2 3" key="1">
    <citation type="submission" date="2024-03" db="EMBL/GenBank/DDBJ databases">
        <title>A high-quality draft genome sequence of Diaporthe vaccinii, a causative agent of upright dieback and viscid rot disease in cranberry plants.</title>
        <authorList>
            <person name="Sarrasin M."/>
            <person name="Lang B.F."/>
            <person name="Burger G."/>
        </authorList>
    </citation>
    <scope>NUCLEOTIDE SEQUENCE [LARGE SCALE GENOMIC DNA]</scope>
    <source>
        <strain evidence="2 3">IS7</strain>
    </source>
</reference>
<keyword evidence="1" id="KW-0812">Transmembrane</keyword>
<keyword evidence="3" id="KW-1185">Reference proteome</keyword>
<dbReference type="EMBL" id="JBAWTH010000013">
    <property type="protein sequence ID" value="KAL2289418.1"/>
    <property type="molecule type" value="Genomic_DNA"/>
</dbReference>
<feature type="transmembrane region" description="Helical" evidence="1">
    <location>
        <begin position="181"/>
        <end position="206"/>
    </location>
</feature>
<dbReference type="Proteomes" id="UP001600888">
    <property type="component" value="Unassembled WGS sequence"/>
</dbReference>
<comment type="caution">
    <text evidence="2">The sequence shown here is derived from an EMBL/GenBank/DDBJ whole genome shotgun (WGS) entry which is preliminary data.</text>
</comment>
<dbReference type="EMBL" id="JBAWTH010000013">
    <property type="protein sequence ID" value="KAL2289417.1"/>
    <property type="molecule type" value="Genomic_DNA"/>
</dbReference>
<protein>
    <recommendedName>
        <fullName evidence="4">Gustatory receptor</fullName>
    </recommendedName>
</protein>
<gene>
    <name evidence="2" type="ORF">FJTKL_02404</name>
</gene>
<keyword evidence="1" id="KW-1133">Transmembrane helix</keyword>
<dbReference type="EMBL" id="JBAWTH010000013">
    <property type="protein sequence ID" value="KAL2289416.1"/>
    <property type="molecule type" value="Genomic_DNA"/>
</dbReference>
<name>A0ABR4F3Z2_9PEZI</name>
<evidence type="ECO:0000313" key="3">
    <source>
        <dbReference type="Proteomes" id="UP001600888"/>
    </source>
</evidence>
<feature type="transmembrane region" description="Helical" evidence="1">
    <location>
        <begin position="227"/>
        <end position="252"/>
    </location>
</feature>